<dbReference type="STRING" id="564608.C1MK05"/>
<dbReference type="SUPFAM" id="SSF55920">
    <property type="entry name" value="Creatinase/aminopeptidase"/>
    <property type="match status" value="1"/>
</dbReference>
<feature type="binding site" evidence="5">
    <location>
        <position position="539"/>
    </location>
    <ligand>
        <name>a divalent metal cation</name>
        <dbReference type="ChEBI" id="CHEBI:60240"/>
        <label>2</label>
        <note>catalytic</note>
    </ligand>
</feature>
<dbReference type="OrthoDB" id="3209743at2759"/>
<dbReference type="PANTHER" id="PTHR43330:SF7">
    <property type="entry name" value="METHIONINE AMINOPEPTIDASE 1"/>
    <property type="match status" value="1"/>
</dbReference>
<comment type="catalytic activity">
    <reaction evidence="5 6">
        <text>Release of N-terminal amino acids, preferentially methionine, from peptides and arylamides.</text>
        <dbReference type="EC" id="3.4.11.18"/>
    </reaction>
</comment>
<feature type="region of interest" description="Disordered" evidence="7">
    <location>
        <begin position="126"/>
        <end position="169"/>
    </location>
</feature>
<dbReference type="Proteomes" id="UP000001876">
    <property type="component" value="Unassembled WGS sequence"/>
</dbReference>
<comment type="cofactor">
    <cofactor evidence="5">
        <name>Co(2+)</name>
        <dbReference type="ChEBI" id="CHEBI:48828"/>
    </cofactor>
    <cofactor evidence="5">
        <name>Zn(2+)</name>
        <dbReference type="ChEBI" id="CHEBI:29105"/>
    </cofactor>
    <cofactor evidence="5">
        <name>Mn(2+)</name>
        <dbReference type="ChEBI" id="CHEBI:29035"/>
    </cofactor>
    <cofactor evidence="5">
        <name>Fe(2+)</name>
        <dbReference type="ChEBI" id="CHEBI:29033"/>
    </cofactor>
    <text evidence="5">Binds 2 divalent metal cations per subunit. Has a high-affinity and a low affinity metal-binding site. The true nature of the physiological cofactor is under debate. The enzyme is active with cobalt, zinc, manganese or divalent iron ions. Most likely, methionine aminopeptidases function as mononuclear Fe(2+)-metalloproteases under physiological conditions, and the catalytically relevant metal-binding site has been assigned to the histidine-containing high-affinity site.</text>
</comment>
<dbReference type="Gene3D" id="3.90.230.10">
    <property type="entry name" value="Creatinase/methionine aminopeptidase superfamily"/>
    <property type="match status" value="1"/>
</dbReference>
<dbReference type="PANTHER" id="PTHR43330">
    <property type="entry name" value="METHIONINE AMINOPEPTIDASE"/>
    <property type="match status" value="1"/>
</dbReference>
<dbReference type="GO" id="GO:0046872">
    <property type="term" value="F:metal ion binding"/>
    <property type="evidence" value="ECO:0007669"/>
    <property type="project" value="UniProtKB-UniRule"/>
</dbReference>
<feature type="binding site" evidence="5">
    <location>
        <position position="404"/>
    </location>
    <ligand>
        <name>a divalent metal cation</name>
        <dbReference type="ChEBI" id="CHEBI:60240"/>
        <label>2</label>
        <note>catalytic</note>
    </ligand>
</feature>
<feature type="binding site" evidence="5">
    <location>
        <position position="404"/>
    </location>
    <ligand>
        <name>a divalent metal cation</name>
        <dbReference type="ChEBI" id="CHEBI:60240"/>
        <label>1</label>
    </ligand>
</feature>
<dbReference type="CDD" id="cd01086">
    <property type="entry name" value="MetAP1"/>
    <property type="match status" value="1"/>
</dbReference>
<comment type="similarity">
    <text evidence="5">Belongs to the peptidase M24A family. Methionine aminopeptidase type 1 subfamily.</text>
</comment>
<dbReference type="NCBIfam" id="TIGR00500">
    <property type="entry name" value="met_pdase_I"/>
    <property type="match status" value="1"/>
</dbReference>
<dbReference type="RefSeq" id="XP_003055909.1">
    <property type="nucleotide sequence ID" value="XM_003055863.1"/>
</dbReference>
<dbReference type="Pfam" id="PF17800">
    <property type="entry name" value="NPL"/>
    <property type="match status" value="1"/>
</dbReference>
<dbReference type="InterPro" id="IPR002467">
    <property type="entry name" value="Pept_M24A_MAP1"/>
</dbReference>
<comment type="function">
    <text evidence="6">Cotranslationally removes the N-terminal methionine from nascent proteins. The N-terminal methionine is often cleaved when the second residue in the primary sequence is small and uncharged (Met-Ala-, Cys, Gly, Pro, Ser, Thr, or Val).</text>
</comment>
<gene>
    <name evidence="10" type="ORF">MICPUCDRAFT_55171</name>
</gene>
<feature type="binding site" evidence="5">
    <location>
        <position position="393"/>
    </location>
    <ligand>
        <name>a divalent metal cation</name>
        <dbReference type="ChEBI" id="CHEBI:60240"/>
        <label>1</label>
    </ligand>
</feature>
<evidence type="ECO:0000256" key="2">
    <source>
        <dbReference type="ARBA" id="ARBA00022670"/>
    </source>
</evidence>
<organism evidence="11">
    <name type="scientific">Micromonas pusilla (strain CCMP1545)</name>
    <name type="common">Picoplanktonic green alga</name>
    <dbReference type="NCBI Taxonomy" id="564608"/>
    <lineage>
        <taxon>Eukaryota</taxon>
        <taxon>Viridiplantae</taxon>
        <taxon>Chlorophyta</taxon>
        <taxon>Mamiellophyceae</taxon>
        <taxon>Mamiellales</taxon>
        <taxon>Mamiellaceae</taxon>
        <taxon>Micromonas</taxon>
    </lineage>
</organism>
<reference evidence="10 11" key="1">
    <citation type="journal article" date="2009" name="Science">
        <title>Green evolution and dynamic adaptations revealed by genomes of the marine picoeukaryotes Micromonas.</title>
        <authorList>
            <person name="Worden A.Z."/>
            <person name="Lee J.H."/>
            <person name="Mock T."/>
            <person name="Rouze P."/>
            <person name="Simmons M.P."/>
            <person name="Aerts A.L."/>
            <person name="Allen A.E."/>
            <person name="Cuvelier M.L."/>
            <person name="Derelle E."/>
            <person name="Everett M.V."/>
            <person name="Foulon E."/>
            <person name="Grimwood J."/>
            <person name="Gundlach H."/>
            <person name="Henrissat B."/>
            <person name="Napoli C."/>
            <person name="McDonald S.M."/>
            <person name="Parker M.S."/>
            <person name="Rombauts S."/>
            <person name="Salamov A."/>
            <person name="Von Dassow P."/>
            <person name="Badger J.H."/>
            <person name="Coutinho P.M."/>
            <person name="Demir E."/>
            <person name="Dubchak I."/>
            <person name="Gentemann C."/>
            <person name="Eikrem W."/>
            <person name="Gready J.E."/>
            <person name="John U."/>
            <person name="Lanier W."/>
            <person name="Lindquist E.A."/>
            <person name="Lucas S."/>
            <person name="Mayer K.F."/>
            <person name="Moreau H."/>
            <person name="Not F."/>
            <person name="Otillar R."/>
            <person name="Panaud O."/>
            <person name="Pangilinan J."/>
            <person name="Paulsen I."/>
            <person name="Piegu B."/>
            <person name="Poliakov A."/>
            <person name="Robbens S."/>
            <person name="Schmutz J."/>
            <person name="Toulza E."/>
            <person name="Wyss T."/>
            <person name="Zelensky A."/>
            <person name="Zhou K."/>
            <person name="Armbrust E.V."/>
            <person name="Bhattacharya D."/>
            <person name="Goodenough U.W."/>
            <person name="Van de Peer Y."/>
            <person name="Grigoriev I.V."/>
        </authorList>
    </citation>
    <scope>NUCLEOTIDE SEQUENCE [LARGE SCALE GENOMIC DNA]</scope>
    <source>
        <strain evidence="10 11">CCMP1545</strain>
    </source>
</reference>
<dbReference type="InterPro" id="IPR041232">
    <property type="entry name" value="NPL"/>
</dbReference>
<keyword evidence="3 5" id="KW-0479">Metal-binding</keyword>
<accession>C1MK05</accession>
<feature type="compositionally biased region" description="Basic and acidic residues" evidence="7">
    <location>
        <begin position="126"/>
        <end position="135"/>
    </location>
</feature>
<evidence type="ECO:0000256" key="5">
    <source>
        <dbReference type="HAMAP-Rule" id="MF_03174"/>
    </source>
</evidence>
<keyword evidence="2 5" id="KW-0645">Protease</keyword>
<sequence>MRQESFFGLEVAPGEPAYYRPDEYCPRVDLTRATLVLTGDAAALDGARILVKARIARGPPFVVASLLPGRLETLALDISFAADVRVSARVVVARDERAAAVTENTRCVVHLTGHVDSSFVLISPKEVRDEDEKSATESFEEDDQGEDASSSESWGSDVDEVLGDDGNVSEGDEAIARTCLIGDDDASVAARLRAKNKGIMTGDWHVPSVEDVSSLFRDGSSSANGSGEVRSGWAYHLQTPGARVHKSVDKMPEFAYTGELQPGLISPRRRVPSRGWSFPPPDYATTGWPTAEFESKLQRVIEIKTPEAIVKMRASCSLARAVMDAVAALVKPGVSTDFLDHVVHVMTISNGAYPSPRNYMGFPKSVCTSVNEVVCHGIPDSRLLRDGDLINIDITVCLDGYHGDLNETYFVGVGDADIENARRGKKLMQCALTCLQDAIAFCRPSARFRDIGGVIAQTACAFDPSYGVVKDFCGHGIGTLFHCAPNVPHYARNKAVGSMRRGMTFTIEPMINERTHRTTHWPDGWTAVTTDGGRSAQYEHTLLITEHGAEVLTARTERSVPFFSKGDDYKP</sequence>
<dbReference type="Gene3D" id="2.60.120.340">
    <property type="entry name" value="Nucleoplasmin core domain"/>
    <property type="match status" value="1"/>
</dbReference>
<feature type="binding site" evidence="5">
    <location>
        <position position="482"/>
    </location>
    <ligand>
        <name>substrate</name>
    </ligand>
</feature>
<evidence type="ECO:0000256" key="1">
    <source>
        <dbReference type="ARBA" id="ARBA00022438"/>
    </source>
</evidence>
<evidence type="ECO:0000313" key="10">
    <source>
        <dbReference type="EMBL" id="EEH59285.1"/>
    </source>
</evidence>
<dbReference type="InterPro" id="IPR001714">
    <property type="entry name" value="Pept_M24_MAP"/>
</dbReference>
<dbReference type="GO" id="GO:0070006">
    <property type="term" value="F:metalloaminopeptidase activity"/>
    <property type="evidence" value="ECO:0007669"/>
    <property type="project" value="UniProtKB-UniRule"/>
</dbReference>
<evidence type="ECO:0000256" key="7">
    <source>
        <dbReference type="SAM" id="MobiDB-lite"/>
    </source>
</evidence>
<dbReference type="PRINTS" id="PR00599">
    <property type="entry name" value="MAPEPTIDASE"/>
</dbReference>
<evidence type="ECO:0000259" key="8">
    <source>
        <dbReference type="Pfam" id="PF00557"/>
    </source>
</evidence>
<dbReference type="GeneID" id="9681658"/>
<protein>
    <recommendedName>
        <fullName evidence="6">Methionine aminopeptidase</fullName>
        <ecNumber evidence="6">3.4.11.18</ecNumber>
    </recommendedName>
</protein>
<feature type="domain" description="Peptidase M24" evidence="8">
    <location>
        <begin position="311"/>
        <end position="546"/>
    </location>
</feature>
<keyword evidence="1 5" id="KW-0031">Aminopeptidase</keyword>
<evidence type="ECO:0000256" key="6">
    <source>
        <dbReference type="RuleBase" id="RU003653"/>
    </source>
</evidence>
<dbReference type="EC" id="3.4.11.18" evidence="6"/>
<dbReference type="GO" id="GO:0006508">
    <property type="term" value="P:proteolysis"/>
    <property type="evidence" value="ECO:0007669"/>
    <property type="project" value="UniProtKB-KW"/>
</dbReference>
<dbReference type="MEROPS" id="M24.017"/>
<proteinExistence type="inferred from homology"/>
<dbReference type="eggNOG" id="KOG2738">
    <property type="taxonomic scope" value="Eukaryota"/>
</dbReference>
<dbReference type="InterPro" id="IPR036005">
    <property type="entry name" value="Creatinase/aminopeptidase-like"/>
</dbReference>
<dbReference type="Pfam" id="PF00557">
    <property type="entry name" value="Peptidase_M24"/>
    <property type="match status" value="1"/>
</dbReference>
<dbReference type="HAMAP" id="MF_01974">
    <property type="entry name" value="MetAP_1"/>
    <property type="match status" value="1"/>
</dbReference>
<dbReference type="KEGG" id="mpp:MICPUCDRAFT_55171"/>
<name>C1MK05_MICPC</name>
<dbReference type="InterPro" id="IPR000994">
    <property type="entry name" value="Pept_M24"/>
</dbReference>
<dbReference type="AlphaFoldDB" id="C1MK05"/>
<dbReference type="PROSITE" id="PS00680">
    <property type="entry name" value="MAP_1"/>
    <property type="match status" value="1"/>
</dbReference>
<feature type="domain" description="Nucleoplasmin-like" evidence="9">
    <location>
        <begin position="6"/>
        <end position="91"/>
    </location>
</feature>
<feature type="binding site" evidence="5">
    <location>
        <position position="539"/>
    </location>
    <ligand>
        <name>a divalent metal cation</name>
        <dbReference type="ChEBI" id="CHEBI:60240"/>
        <label>1</label>
    </ligand>
</feature>
<dbReference type="GO" id="GO:0004239">
    <property type="term" value="F:initiator methionyl aminopeptidase activity"/>
    <property type="evidence" value="ECO:0007669"/>
    <property type="project" value="UniProtKB-UniRule"/>
</dbReference>
<feature type="binding site" evidence="5">
    <location>
        <position position="508"/>
    </location>
    <ligand>
        <name>a divalent metal cation</name>
        <dbReference type="ChEBI" id="CHEBI:60240"/>
        <label>2</label>
        <note>catalytic</note>
    </ligand>
</feature>
<evidence type="ECO:0000313" key="11">
    <source>
        <dbReference type="Proteomes" id="UP000001876"/>
    </source>
</evidence>
<keyword evidence="11" id="KW-1185">Reference proteome</keyword>
<evidence type="ECO:0000256" key="3">
    <source>
        <dbReference type="ARBA" id="ARBA00022723"/>
    </source>
</evidence>
<evidence type="ECO:0000259" key="9">
    <source>
        <dbReference type="Pfam" id="PF17800"/>
    </source>
</evidence>
<keyword evidence="4 5" id="KW-0378">Hydrolase</keyword>
<dbReference type="EMBL" id="GG663736">
    <property type="protein sequence ID" value="EEH59285.1"/>
    <property type="molecule type" value="Genomic_DNA"/>
</dbReference>
<feature type="binding site" evidence="5">
    <location>
        <position position="376"/>
    </location>
    <ligand>
        <name>substrate</name>
    </ligand>
</feature>
<feature type="binding site" evidence="5">
    <location>
        <position position="475"/>
    </location>
    <ligand>
        <name>a divalent metal cation</name>
        <dbReference type="ChEBI" id="CHEBI:60240"/>
        <label>2</label>
        <note>catalytic</note>
    </ligand>
</feature>
<evidence type="ECO:0000256" key="4">
    <source>
        <dbReference type="ARBA" id="ARBA00022801"/>
    </source>
</evidence>
<dbReference type="GO" id="GO:0005829">
    <property type="term" value="C:cytosol"/>
    <property type="evidence" value="ECO:0007669"/>
    <property type="project" value="TreeGrafter"/>
</dbReference>